<dbReference type="InterPro" id="IPR038966">
    <property type="entry name" value="TMA17"/>
</dbReference>
<evidence type="ECO:0000313" key="2">
    <source>
        <dbReference type="EMBL" id="KAK3330142.1"/>
    </source>
</evidence>
<accession>A0AAE0IS37</accession>
<feature type="region of interest" description="Disordered" evidence="1">
    <location>
        <begin position="115"/>
        <end position="258"/>
    </location>
</feature>
<reference evidence="2" key="1">
    <citation type="journal article" date="2023" name="Mol. Phylogenet. Evol.">
        <title>Genome-scale phylogeny and comparative genomics of the fungal order Sordariales.</title>
        <authorList>
            <person name="Hensen N."/>
            <person name="Bonometti L."/>
            <person name="Westerberg I."/>
            <person name="Brannstrom I.O."/>
            <person name="Guillou S."/>
            <person name="Cros-Aarteil S."/>
            <person name="Calhoun S."/>
            <person name="Haridas S."/>
            <person name="Kuo A."/>
            <person name="Mondo S."/>
            <person name="Pangilinan J."/>
            <person name="Riley R."/>
            <person name="LaButti K."/>
            <person name="Andreopoulos B."/>
            <person name="Lipzen A."/>
            <person name="Chen C."/>
            <person name="Yan M."/>
            <person name="Daum C."/>
            <person name="Ng V."/>
            <person name="Clum A."/>
            <person name="Steindorff A."/>
            <person name="Ohm R.A."/>
            <person name="Martin F."/>
            <person name="Silar P."/>
            <person name="Natvig D.O."/>
            <person name="Lalanne C."/>
            <person name="Gautier V."/>
            <person name="Ament-Velasquez S.L."/>
            <person name="Kruys A."/>
            <person name="Hutchinson M.I."/>
            <person name="Powell A.J."/>
            <person name="Barry K."/>
            <person name="Miller A.N."/>
            <person name="Grigoriev I.V."/>
            <person name="Debuchy R."/>
            <person name="Gladieux P."/>
            <person name="Hiltunen Thoren M."/>
            <person name="Johannesson H."/>
        </authorList>
    </citation>
    <scope>NUCLEOTIDE SEQUENCE</scope>
    <source>
        <strain evidence="2">CBS 118394</strain>
    </source>
</reference>
<keyword evidence="3" id="KW-1185">Reference proteome</keyword>
<feature type="compositionally biased region" description="Polar residues" evidence="1">
    <location>
        <begin position="167"/>
        <end position="180"/>
    </location>
</feature>
<proteinExistence type="predicted"/>
<feature type="compositionally biased region" description="Low complexity" evidence="1">
    <location>
        <begin position="52"/>
        <end position="69"/>
    </location>
</feature>
<dbReference type="GO" id="GO:0070682">
    <property type="term" value="P:proteasome regulatory particle assembly"/>
    <property type="evidence" value="ECO:0007669"/>
    <property type="project" value="InterPro"/>
</dbReference>
<comment type="caution">
    <text evidence="2">The sequence shown here is derived from an EMBL/GenBank/DDBJ whole genome shotgun (WGS) entry which is preliminary data.</text>
</comment>
<gene>
    <name evidence="2" type="ORF">B0H66DRAFT_542887</name>
</gene>
<dbReference type="Proteomes" id="UP001283341">
    <property type="component" value="Unassembled WGS sequence"/>
</dbReference>
<feature type="region of interest" description="Disordered" evidence="1">
    <location>
        <begin position="52"/>
        <end position="71"/>
    </location>
</feature>
<feature type="compositionally biased region" description="Basic and acidic residues" evidence="1">
    <location>
        <begin position="232"/>
        <end position="246"/>
    </location>
</feature>
<evidence type="ECO:0000256" key="1">
    <source>
        <dbReference type="SAM" id="MobiDB-lite"/>
    </source>
</evidence>
<dbReference type="EMBL" id="JAUEDM010000001">
    <property type="protein sequence ID" value="KAK3330142.1"/>
    <property type="molecule type" value="Genomic_DNA"/>
</dbReference>
<protein>
    <recommendedName>
        <fullName evidence="4">Secondary alcohol dehydrogenase</fullName>
    </recommendedName>
</protein>
<name>A0AAE0IS37_9PEZI</name>
<feature type="compositionally biased region" description="Low complexity" evidence="1">
    <location>
        <begin position="200"/>
        <end position="219"/>
    </location>
</feature>
<dbReference type="PANTHER" id="PTHR40422:SF1">
    <property type="entry name" value="TRANSLATION MACHINERY-ASSOCIATED PROTEIN 17"/>
    <property type="match status" value="1"/>
</dbReference>
<evidence type="ECO:0000313" key="3">
    <source>
        <dbReference type="Proteomes" id="UP001283341"/>
    </source>
</evidence>
<dbReference type="PANTHER" id="PTHR40422">
    <property type="entry name" value="TRANSLATION MACHINERY-ASSOCIATED PROTEIN 17"/>
    <property type="match status" value="1"/>
</dbReference>
<evidence type="ECO:0008006" key="4">
    <source>
        <dbReference type="Google" id="ProtNLM"/>
    </source>
</evidence>
<reference evidence="2" key="2">
    <citation type="submission" date="2023-06" db="EMBL/GenBank/DDBJ databases">
        <authorList>
            <consortium name="Lawrence Berkeley National Laboratory"/>
            <person name="Haridas S."/>
            <person name="Hensen N."/>
            <person name="Bonometti L."/>
            <person name="Westerberg I."/>
            <person name="Brannstrom I.O."/>
            <person name="Guillou S."/>
            <person name="Cros-Aarteil S."/>
            <person name="Calhoun S."/>
            <person name="Kuo A."/>
            <person name="Mondo S."/>
            <person name="Pangilinan J."/>
            <person name="Riley R."/>
            <person name="Labutti K."/>
            <person name="Andreopoulos B."/>
            <person name="Lipzen A."/>
            <person name="Chen C."/>
            <person name="Yanf M."/>
            <person name="Daum C."/>
            <person name="Ng V."/>
            <person name="Clum A."/>
            <person name="Steindorff A."/>
            <person name="Ohm R."/>
            <person name="Martin F."/>
            <person name="Silar P."/>
            <person name="Natvig D."/>
            <person name="Lalanne C."/>
            <person name="Gautier V."/>
            <person name="Ament-Velasquez S.L."/>
            <person name="Kruys A."/>
            <person name="Hutchinson M.I."/>
            <person name="Powell A.J."/>
            <person name="Barry K."/>
            <person name="Miller A.N."/>
            <person name="Grigoriev I.V."/>
            <person name="Debuchy R."/>
            <person name="Gladieux P."/>
            <person name="Thoren M.H."/>
            <person name="Johannesson H."/>
        </authorList>
    </citation>
    <scope>NUCLEOTIDE SEQUENCE</scope>
    <source>
        <strain evidence="2">CBS 118394</strain>
    </source>
</reference>
<sequence length="258" mass="27848">MSSDATPISPARFAAALKELSISSLHLKVLELRNSIAHLDYSNEELRPFAFPPLLSSPSSEQPRQQPDPDCVEAIRENEVVIERMQERIRLVRHEVETVRGFSWTEFQSKEEADAAAAAASEATTEEGGRGGVNGVVANGVDGHNSDSVEDEQQLPPPPPQQQQQQRSNPWTDGTFQTGVIRNGQVIMDDGTNTNNGTGVAQSQSQSQSVAASRSTTGTAGSGGTGGSISDEELRRRMEEQLRNLGDDDDDEQGGLHL</sequence>
<feature type="compositionally biased region" description="Acidic residues" evidence="1">
    <location>
        <begin position="247"/>
        <end position="258"/>
    </location>
</feature>
<dbReference type="GO" id="GO:0030674">
    <property type="term" value="F:protein-macromolecule adaptor activity"/>
    <property type="evidence" value="ECO:0007669"/>
    <property type="project" value="TreeGrafter"/>
</dbReference>
<dbReference type="AlphaFoldDB" id="A0AAE0IS37"/>
<organism evidence="2 3">
    <name type="scientific">Apodospora peruviana</name>
    <dbReference type="NCBI Taxonomy" id="516989"/>
    <lineage>
        <taxon>Eukaryota</taxon>
        <taxon>Fungi</taxon>
        <taxon>Dikarya</taxon>
        <taxon>Ascomycota</taxon>
        <taxon>Pezizomycotina</taxon>
        <taxon>Sordariomycetes</taxon>
        <taxon>Sordariomycetidae</taxon>
        <taxon>Sordariales</taxon>
        <taxon>Lasiosphaeriaceae</taxon>
        <taxon>Apodospora</taxon>
    </lineage>
</organism>